<keyword evidence="7 8" id="KW-0472">Membrane</keyword>
<sequence length="301" mass="32979">MQHILLALFPSIALIVSGYLLQQRRVLANDFWSGAEKLNYYVFFPALLFSSLALARADWLHLSNVIWTMLSVIALVMVVMYGLRWHRKLPPARFGVYVQSAVRFNTYIGLAVVSALAAASGAQMLAVILAVCIPLVNVLSIVALLPQEQLRLGNVLTSVLKNPLVSSCIAGILVNVLHIPLWQGLEQLLKLLATCSLTMGLLCVGAALQFTQVRAQWRLVLLNSAWRLLCIPLLAWGMCQWFGLSVVATQVLVIFFGLPTASASYILTKVLKGDAPLMASIISLQTLLSLLTLPLLIFLTT</sequence>
<evidence type="ECO:0000256" key="4">
    <source>
        <dbReference type="ARBA" id="ARBA00022475"/>
    </source>
</evidence>
<reference evidence="9 10" key="1">
    <citation type="journal article" date="2022" name="Res Sq">
        <title>Evolution of multicellular longitudinally dividing oral cavity symbionts (Neisseriaceae).</title>
        <authorList>
            <person name="Nyongesa S."/>
            <person name="Weber P."/>
            <person name="Bernet E."/>
            <person name="Pullido F."/>
            <person name="Nieckarz M."/>
            <person name="Delaby M."/>
            <person name="Nieves C."/>
            <person name="Viehboeck T."/>
            <person name="Krause N."/>
            <person name="Rivera-Millot A."/>
            <person name="Nakamura A."/>
            <person name="Vischer N."/>
            <person name="VanNieuwenhze M."/>
            <person name="Brun Y."/>
            <person name="Cava F."/>
            <person name="Bulgheresi S."/>
            <person name="Veyrier F."/>
        </authorList>
    </citation>
    <scope>NUCLEOTIDE SEQUENCE [LARGE SCALE GENOMIC DNA]</scope>
    <source>
        <strain evidence="9 10">SN4</strain>
    </source>
</reference>
<feature type="transmembrane region" description="Helical" evidence="8">
    <location>
        <begin position="188"/>
        <end position="208"/>
    </location>
</feature>
<name>A0ABY4DYL0_9NEIS</name>
<dbReference type="Gene3D" id="1.20.1530.20">
    <property type="match status" value="1"/>
</dbReference>
<keyword evidence="3" id="KW-0813">Transport</keyword>
<dbReference type="PANTHER" id="PTHR36838">
    <property type="entry name" value="AUXIN EFFLUX CARRIER FAMILY PROTEIN"/>
    <property type="match status" value="1"/>
</dbReference>
<dbReference type="InterPro" id="IPR038770">
    <property type="entry name" value="Na+/solute_symporter_sf"/>
</dbReference>
<organism evidence="9 10">
    <name type="scientific">Vitreoscilla massiliensis</name>
    <dbReference type="NCBI Taxonomy" id="1689272"/>
    <lineage>
        <taxon>Bacteria</taxon>
        <taxon>Pseudomonadati</taxon>
        <taxon>Pseudomonadota</taxon>
        <taxon>Betaproteobacteria</taxon>
        <taxon>Neisseriales</taxon>
        <taxon>Neisseriaceae</taxon>
        <taxon>Vitreoscilla</taxon>
    </lineage>
</organism>
<dbReference type="Proteomes" id="UP000832011">
    <property type="component" value="Chromosome"/>
</dbReference>
<feature type="transmembrane region" description="Helical" evidence="8">
    <location>
        <begin position="279"/>
        <end position="299"/>
    </location>
</feature>
<evidence type="ECO:0000256" key="5">
    <source>
        <dbReference type="ARBA" id="ARBA00022692"/>
    </source>
</evidence>
<dbReference type="PANTHER" id="PTHR36838:SF4">
    <property type="entry name" value="AUXIN EFFLUX CARRIER FAMILY PROTEIN"/>
    <property type="match status" value="1"/>
</dbReference>
<evidence type="ECO:0000256" key="2">
    <source>
        <dbReference type="ARBA" id="ARBA00010145"/>
    </source>
</evidence>
<comment type="subcellular location">
    <subcellularLocation>
        <location evidence="1">Cell membrane</location>
        <topology evidence="1">Multi-pass membrane protein</topology>
    </subcellularLocation>
</comment>
<dbReference type="Pfam" id="PF03547">
    <property type="entry name" value="Mem_trans"/>
    <property type="match status" value="2"/>
</dbReference>
<evidence type="ECO:0000313" key="9">
    <source>
        <dbReference type="EMBL" id="UOO88220.1"/>
    </source>
</evidence>
<dbReference type="EMBL" id="CP091511">
    <property type="protein sequence ID" value="UOO88220.1"/>
    <property type="molecule type" value="Genomic_DNA"/>
</dbReference>
<keyword evidence="4" id="KW-1003">Cell membrane</keyword>
<keyword evidence="5 8" id="KW-0812">Transmembrane</keyword>
<dbReference type="RefSeq" id="WP_058356350.1">
    <property type="nucleotide sequence ID" value="NZ_CABKVG010000009.1"/>
</dbReference>
<comment type="similarity">
    <text evidence="2">Belongs to the auxin efflux carrier (TC 2.A.69) family.</text>
</comment>
<evidence type="ECO:0000256" key="7">
    <source>
        <dbReference type="ARBA" id="ARBA00023136"/>
    </source>
</evidence>
<accession>A0ABY4DYL0</accession>
<evidence type="ECO:0000313" key="10">
    <source>
        <dbReference type="Proteomes" id="UP000832011"/>
    </source>
</evidence>
<feature type="transmembrane region" description="Helical" evidence="8">
    <location>
        <begin position="62"/>
        <end position="83"/>
    </location>
</feature>
<feature type="transmembrane region" description="Helical" evidence="8">
    <location>
        <begin position="124"/>
        <end position="144"/>
    </location>
</feature>
<feature type="transmembrane region" description="Helical" evidence="8">
    <location>
        <begin position="244"/>
        <end position="267"/>
    </location>
</feature>
<keyword evidence="10" id="KW-1185">Reference proteome</keyword>
<evidence type="ECO:0000256" key="1">
    <source>
        <dbReference type="ARBA" id="ARBA00004651"/>
    </source>
</evidence>
<proteinExistence type="inferred from homology"/>
<protein>
    <submittedName>
        <fullName evidence="9">AEC family transporter</fullName>
    </submittedName>
</protein>
<gene>
    <name evidence="9" type="ORF">LVJ82_12075</name>
</gene>
<evidence type="ECO:0000256" key="8">
    <source>
        <dbReference type="SAM" id="Phobius"/>
    </source>
</evidence>
<feature type="transmembrane region" description="Helical" evidence="8">
    <location>
        <begin position="38"/>
        <end position="55"/>
    </location>
</feature>
<evidence type="ECO:0000256" key="3">
    <source>
        <dbReference type="ARBA" id="ARBA00022448"/>
    </source>
</evidence>
<dbReference type="InterPro" id="IPR004776">
    <property type="entry name" value="Mem_transp_PIN-like"/>
</dbReference>
<evidence type="ECO:0000256" key="6">
    <source>
        <dbReference type="ARBA" id="ARBA00022989"/>
    </source>
</evidence>
<keyword evidence="6 8" id="KW-1133">Transmembrane helix</keyword>